<keyword evidence="1" id="KW-0472">Membrane</keyword>
<sequence length="263" mass="28627">MLNAAEGDVASQPMCPQHPEREAVRTCARCGRYACASCEGGDGRCRECTRLSALEVPDSRARARRATVTQYVSGGASLLGLLFNLLLLPELKGERLSLAANGMLILGGSVTIAALVCFLMWVHRVVRQLKALGEDIGMSPARAVWMWLIPLVNWVKPYHVMRDIAERLGGMSFVAVLPLQLWWGVNVAARILERVESRMLAGKPGEVDPTTAEMVGLVSSVCAVAVAYLSVQLIKEVQVRLDQRRQGLYEQEAPVSEDVATAA</sequence>
<dbReference type="Proteomes" id="UP000664052">
    <property type="component" value="Unassembled WGS sequence"/>
</dbReference>
<reference evidence="3 4" key="1">
    <citation type="submission" date="2021-02" db="EMBL/GenBank/DDBJ databases">
        <title>De Novo genome assembly of isolated myxobacteria.</title>
        <authorList>
            <person name="Stevens D.C."/>
        </authorList>
    </citation>
    <scope>NUCLEOTIDE SEQUENCE [LARGE SCALE GENOMIC DNA]</scope>
    <source>
        <strain evidence="3 4">ATCC 29039</strain>
    </source>
</reference>
<accession>A0ABS3DPR8</accession>
<gene>
    <name evidence="3" type="ORF">JYK02_38000</name>
</gene>
<keyword evidence="4" id="KW-1185">Reference proteome</keyword>
<name>A0ABS3DPR8_9BACT</name>
<feature type="domain" description="DUF4328" evidence="2">
    <location>
        <begin position="105"/>
        <end position="237"/>
    </location>
</feature>
<feature type="transmembrane region" description="Helical" evidence="1">
    <location>
        <begin position="99"/>
        <end position="122"/>
    </location>
</feature>
<organism evidence="3 4">
    <name type="scientific">Corallococcus macrosporus</name>
    <dbReference type="NCBI Taxonomy" id="35"/>
    <lineage>
        <taxon>Bacteria</taxon>
        <taxon>Pseudomonadati</taxon>
        <taxon>Myxococcota</taxon>
        <taxon>Myxococcia</taxon>
        <taxon>Myxococcales</taxon>
        <taxon>Cystobacterineae</taxon>
        <taxon>Myxococcaceae</taxon>
        <taxon>Corallococcus</taxon>
    </lineage>
</organism>
<protein>
    <submittedName>
        <fullName evidence="3">DUF4328 domain-containing protein</fullName>
    </submittedName>
</protein>
<evidence type="ECO:0000256" key="1">
    <source>
        <dbReference type="SAM" id="Phobius"/>
    </source>
</evidence>
<dbReference type="Pfam" id="PF14219">
    <property type="entry name" value="DUF4328"/>
    <property type="match status" value="1"/>
</dbReference>
<evidence type="ECO:0000313" key="3">
    <source>
        <dbReference type="EMBL" id="MBN8233326.1"/>
    </source>
</evidence>
<keyword evidence="1" id="KW-0812">Transmembrane</keyword>
<feature type="transmembrane region" description="Helical" evidence="1">
    <location>
        <begin position="168"/>
        <end position="192"/>
    </location>
</feature>
<proteinExistence type="predicted"/>
<comment type="caution">
    <text evidence="3">The sequence shown here is derived from an EMBL/GenBank/DDBJ whole genome shotgun (WGS) entry which is preliminary data.</text>
</comment>
<evidence type="ECO:0000313" key="4">
    <source>
        <dbReference type="Proteomes" id="UP000664052"/>
    </source>
</evidence>
<evidence type="ECO:0000259" key="2">
    <source>
        <dbReference type="Pfam" id="PF14219"/>
    </source>
</evidence>
<dbReference type="InterPro" id="IPR025565">
    <property type="entry name" value="DUF4328"/>
</dbReference>
<dbReference type="EMBL" id="JAFIMU010000017">
    <property type="protein sequence ID" value="MBN8233326.1"/>
    <property type="molecule type" value="Genomic_DNA"/>
</dbReference>
<keyword evidence="1" id="KW-1133">Transmembrane helix</keyword>
<feature type="transmembrane region" description="Helical" evidence="1">
    <location>
        <begin position="212"/>
        <end position="234"/>
    </location>
</feature>
<feature type="transmembrane region" description="Helical" evidence="1">
    <location>
        <begin position="68"/>
        <end position="87"/>
    </location>
</feature>
<dbReference type="RefSeq" id="WP_207057854.1">
    <property type="nucleotide sequence ID" value="NZ_JAFIMU010000017.1"/>
</dbReference>